<evidence type="ECO:0000256" key="1">
    <source>
        <dbReference type="SAM" id="MobiDB-lite"/>
    </source>
</evidence>
<evidence type="ECO:0000313" key="3">
    <source>
        <dbReference type="Proteomes" id="UP001632038"/>
    </source>
</evidence>
<dbReference type="Proteomes" id="UP001632038">
    <property type="component" value="Unassembled WGS sequence"/>
</dbReference>
<accession>A0ABD3DEC0</accession>
<name>A0ABD3DEC0_9LAMI</name>
<dbReference type="AlphaFoldDB" id="A0ABD3DEC0"/>
<comment type="caution">
    <text evidence="2">The sequence shown here is derived from an EMBL/GenBank/DDBJ whole genome shotgun (WGS) entry which is preliminary data.</text>
</comment>
<gene>
    <name evidence="2" type="ORF">CASFOL_015654</name>
</gene>
<evidence type="ECO:0000313" key="2">
    <source>
        <dbReference type="EMBL" id="KAL3640686.1"/>
    </source>
</evidence>
<protein>
    <submittedName>
        <fullName evidence="2">Uncharacterized protein</fullName>
    </submittedName>
</protein>
<keyword evidence="3" id="KW-1185">Reference proteome</keyword>
<organism evidence="2 3">
    <name type="scientific">Castilleja foliolosa</name>
    <dbReference type="NCBI Taxonomy" id="1961234"/>
    <lineage>
        <taxon>Eukaryota</taxon>
        <taxon>Viridiplantae</taxon>
        <taxon>Streptophyta</taxon>
        <taxon>Embryophyta</taxon>
        <taxon>Tracheophyta</taxon>
        <taxon>Spermatophyta</taxon>
        <taxon>Magnoliopsida</taxon>
        <taxon>eudicotyledons</taxon>
        <taxon>Gunneridae</taxon>
        <taxon>Pentapetalae</taxon>
        <taxon>asterids</taxon>
        <taxon>lamiids</taxon>
        <taxon>Lamiales</taxon>
        <taxon>Orobanchaceae</taxon>
        <taxon>Pedicularideae</taxon>
        <taxon>Castillejinae</taxon>
        <taxon>Castilleja</taxon>
    </lineage>
</organism>
<feature type="region of interest" description="Disordered" evidence="1">
    <location>
        <begin position="1"/>
        <end position="26"/>
    </location>
</feature>
<reference evidence="3" key="1">
    <citation type="journal article" date="2024" name="IScience">
        <title>Strigolactones Initiate the Formation of Haustorium-like Structures in Castilleja.</title>
        <authorList>
            <person name="Buerger M."/>
            <person name="Peterson D."/>
            <person name="Chory J."/>
        </authorList>
    </citation>
    <scope>NUCLEOTIDE SEQUENCE [LARGE SCALE GENOMIC DNA]</scope>
</reference>
<dbReference type="EMBL" id="JAVIJP010000017">
    <property type="protein sequence ID" value="KAL3640686.1"/>
    <property type="molecule type" value="Genomic_DNA"/>
</dbReference>
<sequence length="87" mass="9911">MAVIEDSEQGFEPQKKKPISEDDKRRKKITPGNLIKALIRTGAGEKTPIRVKYHCIIRTLDELEVLGKSKIILGLLVGIRHSYNVEW</sequence>
<feature type="compositionally biased region" description="Basic and acidic residues" evidence="1">
    <location>
        <begin position="13"/>
        <end position="24"/>
    </location>
</feature>
<proteinExistence type="predicted"/>